<reference evidence="1 2" key="1">
    <citation type="submission" date="2016-11" db="EMBL/GenBank/DDBJ databases">
        <title>The macronuclear genome of Stentor coeruleus: a giant cell with tiny introns.</title>
        <authorList>
            <person name="Slabodnick M."/>
            <person name="Ruby J.G."/>
            <person name="Reiff S.B."/>
            <person name="Swart E.C."/>
            <person name="Gosai S."/>
            <person name="Prabakaran S."/>
            <person name="Witkowska E."/>
            <person name="Larue G.E."/>
            <person name="Fisher S."/>
            <person name="Freeman R.M."/>
            <person name="Gunawardena J."/>
            <person name="Chu W."/>
            <person name="Stover N.A."/>
            <person name="Gregory B.D."/>
            <person name="Nowacki M."/>
            <person name="Derisi J."/>
            <person name="Roy S.W."/>
            <person name="Marshall W.F."/>
            <person name="Sood P."/>
        </authorList>
    </citation>
    <scope>NUCLEOTIDE SEQUENCE [LARGE SCALE GENOMIC DNA]</scope>
    <source>
        <strain evidence="1">WM001</strain>
    </source>
</reference>
<comment type="caution">
    <text evidence="1">The sequence shown here is derived from an EMBL/GenBank/DDBJ whole genome shotgun (WGS) entry which is preliminary data.</text>
</comment>
<dbReference type="AlphaFoldDB" id="A0A1R2CAQ1"/>
<dbReference type="Proteomes" id="UP000187209">
    <property type="component" value="Unassembled WGS sequence"/>
</dbReference>
<name>A0A1R2CAQ1_9CILI</name>
<keyword evidence="2" id="KW-1185">Reference proteome</keyword>
<evidence type="ECO:0000313" key="1">
    <source>
        <dbReference type="EMBL" id="OMJ86055.1"/>
    </source>
</evidence>
<gene>
    <name evidence="1" type="ORF">SteCoe_12491</name>
</gene>
<proteinExistence type="predicted"/>
<accession>A0A1R2CAQ1</accession>
<dbReference type="EMBL" id="MPUH01000217">
    <property type="protein sequence ID" value="OMJ86055.1"/>
    <property type="molecule type" value="Genomic_DNA"/>
</dbReference>
<sequence length="89" mass="9797">MGCCNCITKDTEIIIDQMIGKFEESSCTTANKSNISSIKPLAKPTLFFVNDITYNSCIDEDCPVMKLPDIGSENSIASWRHHGSPDVLI</sequence>
<organism evidence="1 2">
    <name type="scientific">Stentor coeruleus</name>
    <dbReference type="NCBI Taxonomy" id="5963"/>
    <lineage>
        <taxon>Eukaryota</taxon>
        <taxon>Sar</taxon>
        <taxon>Alveolata</taxon>
        <taxon>Ciliophora</taxon>
        <taxon>Postciliodesmatophora</taxon>
        <taxon>Heterotrichea</taxon>
        <taxon>Heterotrichida</taxon>
        <taxon>Stentoridae</taxon>
        <taxon>Stentor</taxon>
    </lineage>
</organism>
<protein>
    <submittedName>
        <fullName evidence="1">Uncharacterized protein</fullName>
    </submittedName>
</protein>
<evidence type="ECO:0000313" key="2">
    <source>
        <dbReference type="Proteomes" id="UP000187209"/>
    </source>
</evidence>